<dbReference type="EMBL" id="LKEW01000899">
    <property type="protein sequence ID" value="KYN45453.1"/>
    <property type="molecule type" value="Genomic_DNA"/>
</dbReference>
<gene>
    <name evidence="1" type="ORF">ALC53_00011</name>
</gene>
<dbReference type="AlphaFoldDB" id="A0A151K1C9"/>
<comment type="caution">
    <text evidence="1">The sequence shown here is derived from an EMBL/GenBank/DDBJ whole genome shotgun (WGS) entry which is preliminary data.</text>
</comment>
<name>A0A151K1C9_9HYME</name>
<dbReference type="Proteomes" id="UP000078540">
    <property type="component" value="Unassembled WGS sequence"/>
</dbReference>
<keyword evidence="2" id="KW-1185">Reference proteome</keyword>
<accession>A0A151K1C9</accession>
<reference evidence="1 2" key="1">
    <citation type="submission" date="2015-09" db="EMBL/GenBank/DDBJ databases">
        <title>Atta colombica WGS genome.</title>
        <authorList>
            <person name="Nygaard S."/>
            <person name="Hu H."/>
            <person name="Boomsma J."/>
            <person name="Zhang G."/>
        </authorList>
    </citation>
    <scope>NUCLEOTIDE SEQUENCE [LARGE SCALE GENOMIC DNA]</scope>
    <source>
        <strain evidence="1">Treedump-2</strain>
        <tissue evidence="1">Whole body</tissue>
    </source>
</reference>
<evidence type="ECO:0000313" key="1">
    <source>
        <dbReference type="EMBL" id="KYN45453.1"/>
    </source>
</evidence>
<protein>
    <submittedName>
        <fullName evidence="1">Uncharacterized protein</fullName>
    </submittedName>
</protein>
<organism evidence="1 2">
    <name type="scientific">Atta colombica</name>
    <dbReference type="NCBI Taxonomy" id="520822"/>
    <lineage>
        <taxon>Eukaryota</taxon>
        <taxon>Metazoa</taxon>
        <taxon>Ecdysozoa</taxon>
        <taxon>Arthropoda</taxon>
        <taxon>Hexapoda</taxon>
        <taxon>Insecta</taxon>
        <taxon>Pterygota</taxon>
        <taxon>Neoptera</taxon>
        <taxon>Endopterygota</taxon>
        <taxon>Hymenoptera</taxon>
        <taxon>Apocrita</taxon>
        <taxon>Aculeata</taxon>
        <taxon>Formicoidea</taxon>
        <taxon>Formicidae</taxon>
        <taxon>Myrmicinae</taxon>
        <taxon>Atta</taxon>
    </lineage>
</organism>
<proteinExistence type="predicted"/>
<sequence length="204" mass="23651">MRTLILSQLVANDRAYSTWRHFTVLVLLRAASHHSRFRVTVCDVSCSELQHEFHAKGYALSNDYLKAGESANLAKCLALCHPSDSEYSRHEQRYIPKIVFLRVFGDYIEHVWYKLLEHVKANSEVRIRPGTRLTKRLSRGNEGINLLDATTPACREHDIAYSLSNNLIDRYKGDEIAYKYGHELYLSPYKYGQGCCKRKTPKRR</sequence>
<evidence type="ECO:0000313" key="2">
    <source>
        <dbReference type="Proteomes" id="UP000078540"/>
    </source>
</evidence>